<feature type="compositionally biased region" description="Pro residues" evidence="1">
    <location>
        <begin position="1"/>
        <end position="13"/>
    </location>
</feature>
<dbReference type="RefSeq" id="WP_344623389.1">
    <property type="nucleotide sequence ID" value="NZ_BAAALD010000016.1"/>
</dbReference>
<dbReference type="InterPro" id="IPR025646">
    <property type="entry name" value="DUF4350"/>
</dbReference>
<feature type="domain" description="DUF4350" evidence="3">
    <location>
        <begin position="75"/>
        <end position="256"/>
    </location>
</feature>
<evidence type="ECO:0000259" key="3">
    <source>
        <dbReference type="Pfam" id="PF14258"/>
    </source>
</evidence>
<evidence type="ECO:0000313" key="4">
    <source>
        <dbReference type="EMBL" id="GAA1079595.1"/>
    </source>
</evidence>
<feature type="region of interest" description="Disordered" evidence="1">
    <location>
        <begin position="1"/>
        <end position="29"/>
    </location>
</feature>
<evidence type="ECO:0000313" key="5">
    <source>
        <dbReference type="Proteomes" id="UP001499987"/>
    </source>
</evidence>
<dbReference type="Proteomes" id="UP001499987">
    <property type="component" value="Unassembled WGS sequence"/>
</dbReference>
<dbReference type="EMBL" id="BAAALD010000016">
    <property type="protein sequence ID" value="GAA1079595.1"/>
    <property type="molecule type" value="Genomic_DNA"/>
</dbReference>
<feature type="transmembrane region" description="Helical" evidence="2">
    <location>
        <begin position="46"/>
        <end position="70"/>
    </location>
</feature>
<sequence>MTTAPPAPAPADPAAPTAGAPGDAAASAPATSLAVPVRRRWRRARWYLLAAVLLVLVGLLVGGLGGASTWPPLDPRSPDPNGARALVRLLERQGVDVRTASGESELAAALAAPDTTVVLPDPYLLDPAAVDRLAAARGPGGRLVLLAPDDAQLTALAPGVRTAPATDGLPDYTAEQSTAPACGLPEATRAGSAELGGLLYLPGPDDTACYPRHGRPTVVLHTDPTGRQTAVLGTDRPLTNRHLASDGNASLALGLLGSRPHLVWYLPDYTGTGVPATADRRSLLDHVPDGWRWAGLQLALAAALTAAWRARRLGPVVSEELPVVVRAAETTEGRARLYRRANARGHAADALRRAARHRLAPVLGVPVAAGEPDPAALCAAAAGRLGRPSADLQALLYGGPPTDDAALLRLSDDLDALERQVRQP</sequence>
<gene>
    <name evidence="4" type="ORF">GCM10009663_22450</name>
</gene>
<accession>A0ABN1TG12</accession>
<keyword evidence="2" id="KW-0472">Membrane</keyword>
<dbReference type="Pfam" id="PF14258">
    <property type="entry name" value="DUF4350"/>
    <property type="match status" value="1"/>
</dbReference>
<proteinExistence type="predicted"/>
<keyword evidence="2" id="KW-1133">Transmembrane helix</keyword>
<organism evidence="4 5">
    <name type="scientific">Kitasatospora arboriphila</name>
    <dbReference type="NCBI Taxonomy" id="258052"/>
    <lineage>
        <taxon>Bacteria</taxon>
        <taxon>Bacillati</taxon>
        <taxon>Actinomycetota</taxon>
        <taxon>Actinomycetes</taxon>
        <taxon>Kitasatosporales</taxon>
        <taxon>Streptomycetaceae</taxon>
        <taxon>Kitasatospora</taxon>
    </lineage>
</organism>
<protein>
    <submittedName>
        <fullName evidence="4">DUF4350 domain-containing protein</fullName>
    </submittedName>
</protein>
<reference evidence="4 5" key="1">
    <citation type="journal article" date="2019" name="Int. J. Syst. Evol. Microbiol.">
        <title>The Global Catalogue of Microorganisms (GCM) 10K type strain sequencing project: providing services to taxonomists for standard genome sequencing and annotation.</title>
        <authorList>
            <consortium name="The Broad Institute Genomics Platform"/>
            <consortium name="The Broad Institute Genome Sequencing Center for Infectious Disease"/>
            <person name="Wu L."/>
            <person name="Ma J."/>
        </authorList>
    </citation>
    <scope>NUCLEOTIDE SEQUENCE [LARGE SCALE GENOMIC DNA]</scope>
    <source>
        <strain evidence="4 5">JCM 13002</strain>
    </source>
</reference>
<comment type="caution">
    <text evidence="4">The sequence shown here is derived from an EMBL/GenBank/DDBJ whole genome shotgun (WGS) entry which is preliminary data.</text>
</comment>
<evidence type="ECO:0000256" key="1">
    <source>
        <dbReference type="SAM" id="MobiDB-lite"/>
    </source>
</evidence>
<keyword evidence="2" id="KW-0812">Transmembrane</keyword>
<feature type="compositionally biased region" description="Low complexity" evidence="1">
    <location>
        <begin position="14"/>
        <end position="29"/>
    </location>
</feature>
<evidence type="ECO:0000256" key="2">
    <source>
        <dbReference type="SAM" id="Phobius"/>
    </source>
</evidence>
<name>A0ABN1TG12_9ACTN</name>
<keyword evidence="5" id="KW-1185">Reference proteome</keyword>